<organism evidence="3">
    <name type="scientific">Dichomitus squalens</name>
    <dbReference type="NCBI Taxonomy" id="114155"/>
    <lineage>
        <taxon>Eukaryota</taxon>
        <taxon>Fungi</taxon>
        <taxon>Dikarya</taxon>
        <taxon>Basidiomycota</taxon>
        <taxon>Agaricomycotina</taxon>
        <taxon>Agaricomycetes</taxon>
        <taxon>Polyporales</taxon>
        <taxon>Polyporaceae</taxon>
        <taxon>Dichomitus</taxon>
    </lineage>
</organism>
<accession>A0A4Q9MSA0</accession>
<dbReference type="SMART" id="SM00298">
    <property type="entry name" value="CHROMO"/>
    <property type="match status" value="1"/>
</dbReference>
<dbReference type="InterPro" id="IPR023780">
    <property type="entry name" value="Chromo_domain"/>
</dbReference>
<proteinExistence type="predicted"/>
<dbReference type="SUPFAM" id="SSF54160">
    <property type="entry name" value="Chromo domain-like"/>
    <property type="match status" value="1"/>
</dbReference>
<evidence type="ECO:0000313" key="3">
    <source>
        <dbReference type="EMBL" id="TBU30679.1"/>
    </source>
</evidence>
<dbReference type="InterPro" id="IPR000953">
    <property type="entry name" value="Chromo/chromo_shadow_dom"/>
</dbReference>
<reference evidence="3" key="1">
    <citation type="submission" date="2019-01" db="EMBL/GenBank/DDBJ databases">
        <title>Draft genome sequences of three monokaryotic isolates of the white-rot basidiomycete fungus Dichomitus squalens.</title>
        <authorList>
            <consortium name="DOE Joint Genome Institute"/>
            <person name="Lopez S.C."/>
            <person name="Andreopoulos B."/>
            <person name="Pangilinan J."/>
            <person name="Lipzen A."/>
            <person name="Riley R."/>
            <person name="Ahrendt S."/>
            <person name="Ng V."/>
            <person name="Barry K."/>
            <person name="Daum C."/>
            <person name="Grigoriev I.V."/>
            <person name="Hilden K.S."/>
            <person name="Makela M.R."/>
            <person name="de Vries R.P."/>
        </authorList>
    </citation>
    <scope>NUCLEOTIDE SEQUENCE [LARGE SCALE GENOMIC DNA]</scope>
    <source>
        <strain evidence="3">OM18370.1</strain>
    </source>
</reference>
<dbReference type="Proteomes" id="UP000292957">
    <property type="component" value="Unassembled WGS sequence"/>
</dbReference>
<dbReference type="PROSITE" id="PS50013">
    <property type="entry name" value="CHROMO_2"/>
    <property type="match status" value="1"/>
</dbReference>
<evidence type="ECO:0000256" key="1">
    <source>
        <dbReference type="SAM" id="MobiDB-lite"/>
    </source>
</evidence>
<feature type="region of interest" description="Disordered" evidence="1">
    <location>
        <begin position="1"/>
        <end position="25"/>
    </location>
</feature>
<dbReference type="EMBL" id="ML143404">
    <property type="protein sequence ID" value="TBU30679.1"/>
    <property type="molecule type" value="Genomic_DNA"/>
</dbReference>
<protein>
    <recommendedName>
        <fullName evidence="2">Chromo domain-containing protein</fullName>
    </recommendedName>
</protein>
<dbReference type="InterPro" id="IPR016197">
    <property type="entry name" value="Chromo-like_dom_sf"/>
</dbReference>
<dbReference type="Pfam" id="PF18723">
    <property type="entry name" value="HMUDK_hel"/>
    <property type="match status" value="1"/>
</dbReference>
<sequence length="474" mass="54233">MTRIRRDPPETKHRRRTGTPPQPGALAVKRVDLGRTKLPFPKVVDIAGLKLNPSPVLATFFAFVSERHQVFCRRLAGEPQSEWTQDPILQQYPFTNVFRVFDRVTQYILLEVVRKGDQALHEQCFRLMLFRSFNKVETWEYLLEKIGDLTWRDFDLVAYEKALLTRQQQGIPLYNPAYIIPSPKLGASAAASNHLRLIQLMMEEDLPSQLQELEHLKDAHGRIMLFPGMGEFMALQLLLDLNMTSHFNYSEDEWVALGPGSLECLRKMFGPDVRGHELDALRWLHQTQHEHFARLGTPPDRVPQLVRGRAAGLSMVDMEHALCECEKYSRAAHPTIQGRRQRVGKRQFAPRPGPITAEVPAHWLDARSRRRTVYAEPPPVELDGLVVYEVSHIVAERKNSQAGDPAYLIRWVGWGPDDDTWERESTLADGAPDVLAEWTSAKARIRARVQEFQEMGARYRPSLGTQARKGTETV</sequence>
<dbReference type="CDD" id="cd00024">
    <property type="entry name" value="CD_CSD"/>
    <property type="match status" value="1"/>
</dbReference>
<dbReference type="GO" id="GO:0006338">
    <property type="term" value="P:chromatin remodeling"/>
    <property type="evidence" value="ECO:0007669"/>
    <property type="project" value="UniProtKB-ARBA"/>
</dbReference>
<evidence type="ECO:0000259" key="2">
    <source>
        <dbReference type="PROSITE" id="PS50013"/>
    </source>
</evidence>
<dbReference type="AlphaFoldDB" id="A0A4Q9MSA0"/>
<dbReference type="Pfam" id="PF00385">
    <property type="entry name" value="Chromo"/>
    <property type="match status" value="1"/>
</dbReference>
<dbReference type="Gene3D" id="2.40.50.40">
    <property type="match status" value="1"/>
</dbReference>
<dbReference type="OrthoDB" id="433924at2759"/>
<feature type="compositionally biased region" description="Basic and acidic residues" evidence="1">
    <location>
        <begin position="1"/>
        <end position="11"/>
    </location>
</feature>
<gene>
    <name evidence="3" type="ORF">BD311DRAFT_690506</name>
</gene>
<name>A0A4Q9MSA0_9APHY</name>
<feature type="domain" description="Chromo" evidence="2">
    <location>
        <begin position="388"/>
        <end position="450"/>
    </location>
</feature>
<dbReference type="InterPro" id="IPR040684">
    <property type="entry name" value="HMUDK_hel"/>
</dbReference>